<name>A0ACB9AA67_ARCLA</name>
<comment type="caution">
    <text evidence="1">The sequence shown here is derived from an EMBL/GenBank/DDBJ whole genome shotgun (WGS) entry which is preliminary data.</text>
</comment>
<accession>A0ACB9AA67</accession>
<dbReference type="Proteomes" id="UP001055879">
    <property type="component" value="Linkage Group LG08"/>
</dbReference>
<reference evidence="2" key="1">
    <citation type="journal article" date="2022" name="Mol. Ecol. Resour.">
        <title>The genomes of chicory, endive, great burdock and yacon provide insights into Asteraceae palaeo-polyploidization history and plant inulin production.</title>
        <authorList>
            <person name="Fan W."/>
            <person name="Wang S."/>
            <person name="Wang H."/>
            <person name="Wang A."/>
            <person name="Jiang F."/>
            <person name="Liu H."/>
            <person name="Zhao H."/>
            <person name="Xu D."/>
            <person name="Zhang Y."/>
        </authorList>
    </citation>
    <scope>NUCLEOTIDE SEQUENCE [LARGE SCALE GENOMIC DNA]</scope>
    <source>
        <strain evidence="2">cv. Niubang</strain>
    </source>
</reference>
<gene>
    <name evidence="1" type="ORF">L6452_24671</name>
</gene>
<sequence>MADHNTNFDLTFDRVYPIGYRFLPTDQELITHFLLNMINNQDLPKNKIGNVDTYQDHPQNIVGQWYFFTPRNRKYVNSSRADRKAGDGYWKAIKSYKEITEEDGTKIGVKKTLVYHQGNDRIKTDWMMQEFLVAADHPRLRLDKSYNKLNDYVLCKIYKKNNTGGRQQANTNHADPTIPNQEPRPERVTQYHPCMNFNPLYRLPPSFVGLQRDIVYHDMRYGQPFGLQVPPPHRPPPQPHVGLFPDESNYIAGFNRSAGPSSSINPQPLSAPSDDYSWDLTELEQQMNSQKPKAPR</sequence>
<evidence type="ECO:0000313" key="1">
    <source>
        <dbReference type="EMBL" id="KAI3706737.1"/>
    </source>
</evidence>
<protein>
    <submittedName>
        <fullName evidence="1">Uncharacterized protein</fullName>
    </submittedName>
</protein>
<proteinExistence type="predicted"/>
<evidence type="ECO:0000313" key="2">
    <source>
        <dbReference type="Proteomes" id="UP001055879"/>
    </source>
</evidence>
<reference evidence="1 2" key="2">
    <citation type="journal article" date="2022" name="Mol. Ecol. Resour.">
        <title>The genomes of chicory, endive, great burdock and yacon provide insights into Asteraceae paleo-polyploidization history and plant inulin production.</title>
        <authorList>
            <person name="Fan W."/>
            <person name="Wang S."/>
            <person name="Wang H."/>
            <person name="Wang A."/>
            <person name="Jiang F."/>
            <person name="Liu H."/>
            <person name="Zhao H."/>
            <person name="Xu D."/>
            <person name="Zhang Y."/>
        </authorList>
    </citation>
    <scope>NUCLEOTIDE SEQUENCE [LARGE SCALE GENOMIC DNA]</scope>
    <source>
        <strain evidence="2">cv. Niubang</strain>
    </source>
</reference>
<dbReference type="EMBL" id="CM042054">
    <property type="protein sequence ID" value="KAI3706737.1"/>
    <property type="molecule type" value="Genomic_DNA"/>
</dbReference>
<organism evidence="1 2">
    <name type="scientific">Arctium lappa</name>
    <name type="common">Greater burdock</name>
    <name type="synonym">Lappa major</name>
    <dbReference type="NCBI Taxonomy" id="4217"/>
    <lineage>
        <taxon>Eukaryota</taxon>
        <taxon>Viridiplantae</taxon>
        <taxon>Streptophyta</taxon>
        <taxon>Embryophyta</taxon>
        <taxon>Tracheophyta</taxon>
        <taxon>Spermatophyta</taxon>
        <taxon>Magnoliopsida</taxon>
        <taxon>eudicotyledons</taxon>
        <taxon>Gunneridae</taxon>
        <taxon>Pentapetalae</taxon>
        <taxon>asterids</taxon>
        <taxon>campanulids</taxon>
        <taxon>Asterales</taxon>
        <taxon>Asteraceae</taxon>
        <taxon>Carduoideae</taxon>
        <taxon>Cardueae</taxon>
        <taxon>Arctiinae</taxon>
        <taxon>Arctium</taxon>
    </lineage>
</organism>
<keyword evidence="2" id="KW-1185">Reference proteome</keyword>